<dbReference type="PROSITE" id="PS51352">
    <property type="entry name" value="THIOREDOXIN_2"/>
    <property type="match status" value="1"/>
</dbReference>
<feature type="binding site" evidence="3">
    <location>
        <position position="91"/>
    </location>
    <ligand>
        <name>Cu cation</name>
        <dbReference type="ChEBI" id="CHEBI:23378"/>
    </ligand>
</feature>
<evidence type="ECO:0000256" key="4">
    <source>
        <dbReference type="PIRSR" id="PIRSR603782-2"/>
    </source>
</evidence>
<feature type="domain" description="Thioredoxin" evidence="5">
    <location>
        <begin position="52"/>
        <end position="223"/>
    </location>
</feature>
<dbReference type="Proteomes" id="UP001595821">
    <property type="component" value="Unassembled WGS sequence"/>
</dbReference>
<evidence type="ECO:0000256" key="2">
    <source>
        <dbReference type="ARBA" id="ARBA00023008"/>
    </source>
</evidence>
<dbReference type="SUPFAM" id="SSF52833">
    <property type="entry name" value="Thioredoxin-like"/>
    <property type="match status" value="1"/>
</dbReference>
<keyword evidence="2 3" id="KW-0186">Copper</keyword>
<keyword evidence="4" id="KW-1015">Disulfide bond</keyword>
<name>A0ABD5P447_9EURY</name>
<dbReference type="PROSITE" id="PS51257">
    <property type="entry name" value="PROKAR_LIPOPROTEIN"/>
    <property type="match status" value="1"/>
</dbReference>
<evidence type="ECO:0000259" key="5">
    <source>
        <dbReference type="PROSITE" id="PS51352"/>
    </source>
</evidence>
<evidence type="ECO:0000256" key="1">
    <source>
        <dbReference type="ARBA" id="ARBA00010996"/>
    </source>
</evidence>
<organism evidence="6 7">
    <name type="scientific">Natribaculum luteum</name>
    <dbReference type="NCBI Taxonomy" id="1586232"/>
    <lineage>
        <taxon>Archaea</taxon>
        <taxon>Methanobacteriati</taxon>
        <taxon>Methanobacteriota</taxon>
        <taxon>Stenosarchaea group</taxon>
        <taxon>Halobacteria</taxon>
        <taxon>Halobacteriales</taxon>
        <taxon>Natrialbaceae</taxon>
        <taxon>Natribaculum</taxon>
    </lineage>
</organism>
<feature type="binding site" evidence="3">
    <location>
        <position position="187"/>
    </location>
    <ligand>
        <name>Cu cation</name>
        <dbReference type="ChEBI" id="CHEBI:23378"/>
    </ligand>
</feature>
<dbReference type="AlphaFoldDB" id="A0ABD5P447"/>
<comment type="caution">
    <text evidence="6">The sequence shown here is derived from an EMBL/GenBank/DDBJ whole genome shotgun (WGS) entry which is preliminary data.</text>
</comment>
<gene>
    <name evidence="6" type="ORF">ACFOZ7_19180</name>
</gene>
<dbReference type="Pfam" id="PF02630">
    <property type="entry name" value="SCO1-SenC"/>
    <property type="match status" value="1"/>
</dbReference>
<evidence type="ECO:0000313" key="7">
    <source>
        <dbReference type="Proteomes" id="UP001595821"/>
    </source>
</evidence>
<feature type="binding site" evidence="3">
    <location>
        <position position="95"/>
    </location>
    <ligand>
        <name>Cu cation</name>
        <dbReference type="ChEBI" id="CHEBI:23378"/>
    </ligand>
</feature>
<dbReference type="InterPro" id="IPR003782">
    <property type="entry name" value="SCO1/SenC"/>
</dbReference>
<dbReference type="EMBL" id="JBHSDJ010000130">
    <property type="protein sequence ID" value="MFC4249023.1"/>
    <property type="molecule type" value="Genomic_DNA"/>
</dbReference>
<evidence type="ECO:0000313" key="6">
    <source>
        <dbReference type="EMBL" id="MFC4249023.1"/>
    </source>
</evidence>
<comment type="similarity">
    <text evidence="1">Belongs to the SCO1/2 family.</text>
</comment>
<keyword evidence="3" id="KW-0479">Metal-binding</keyword>
<dbReference type="InterPro" id="IPR036249">
    <property type="entry name" value="Thioredoxin-like_sf"/>
</dbReference>
<dbReference type="CDD" id="cd02968">
    <property type="entry name" value="SCO"/>
    <property type="match status" value="1"/>
</dbReference>
<sequence>MQRRTFLRLGAAGGAVAASGCLTSLVGDDGTENVVLGPQEDQLADSEDLAYPAYGQAFPDFSLPDPLAETTIDTTELEDQCLITTAFYTFCPAECVSLISTLAGLQAETIDRDLVDDVTFLAISFDPERDTPAKLRENAEIMRVDLEAGNWHYLLPEEVEEARAVVDEKLGIAFQKDSEVEGYEFSHNTLTFLSNPDDYVERAYTSERPDIDRMIDDIETVLSNWE</sequence>
<accession>A0ABD5P447</accession>
<feature type="disulfide bond" description="Redox-active" evidence="4">
    <location>
        <begin position="91"/>
        <end position="95"/>
    </location>
</feature>
<dbReference type="RefSeq" id="WP_246970158.1">
    <property type="nucleotide sequence ID" value="NZ_CP095397.1"/>
</dbReference>
<reference evidence="6 7" key="1">
    <citation type="journal article" date="2014" name="Int. J. Syst. Evol. Microbiol.">
        <title>Complete genome sequence of Corynebacterium casei LMG S-19264T (=DSM 44701T), isolated from a smear-ripened cheese.</title>
        <authorList>
            <consortium name="US DOE Joint Genome Institute (JGI-PGF)"/>
            <person name="Walter F."/>
            <person name="Albersmeier A."/>
            <person name="Kalinowski J."/>
            <person name="Ruckert C."/>
        </authorList>
    </citation>
    <scope>NUCLEOTIDE SEQUENCE [LARGE SCALE GENOMIC DNA]</scope>
    <source>
        <strain evidence="6 7">IBRC-M 10912</strain>
    </source>
</reference>
<dbReference type="InterPro" id="IPR013766">
    <property type="entry name" value="Thioredoxin_domain"/>
</dbReference>
<proteinExistence type="inferred from homology"/>
<protein>
    <submittedName>
        <fullName evidence="6">SCO family protein</fullName>
    </submittedName>
</protein>
<evidence type="ECO:0000256" key="3">
    <source>
        <dbReference type="PIRSR" id="PIRSR603782-1"/>
    </source>
</evidence>
<dbReference type="Gene3D" id="3.40.30.10">
    <property type="entry name" value="Glutaredoxin"/>
    <property type="match status" value="1"/>
</dbReference>
<dbReference type="GeneID" id="71855568"/>